<protein>
    <submittedName>
        <fullName evidence="1">Uncharacterized protein MANES_12G054100</fullName>
    </submittedName>
</protein>
<evidence type="ECO:0000313" key="1">
    <source>
        <dbReference type="EMBL" id="MBW91887.1"/>
    </source>
</evidence>
<proteinExistence type="predicted"/>
<name>A0A2P2JEJ7_RHIMU</name>
<dbReference type="AlphaFoldDB" id="A0A2P2JEJ7"/>
<reference evidence="1" key="1">
    <citation type="submission" date="2018-02" db="EMBL/GenBank/DDBJ databases">
        <title>Rhizophora mucronata_Transcriptome.</title>
        <authorList>
            <person name="Meera S.P."/>
            <person name="Sreeshan A."/>
            <person name="Augustine A."/>
        </authorList>
    </citation>
    <scope>NUCLEOTIDE SEQUENCE</scope>
    <source>
        <tissue evidence="1">Leaf</tissue>
    </source>
</reference>
<dbReference type="EMBL" id="GGEC01011404">
    <property type="protein sequence ID" value="MBW91887.1"/>
    <property type="molecule type" value="Transcribed_RNA"/>
</dbReference>
<accession>A0A2P2JEJ7</accession>
<sequence length="104" mass="11883">MSYSKVLAWIDNSCLPGRRSIKFSKTTTNIKWLHGRELRNYVGLNSQHPAARGSLSRNQQSLDHILWHHTFPLPHCLRPCCSRTTLMGQSKFYSIMLSSILPAS</sequence>
<organism evidence="1">
    <name type="scientific">Rhizophora mucronata</name>
    <name type="common">Asiatic mangrove</name>
    <dbReference type="NCBI Taxonomy" id="61149"/>
    <lineage>
        <taxon>Eukaryota</taxon>
        <taxon>Viridiplantae</taxon>
        <taxon>Streptophyta</taxon>
        <taxon>Embryophyta</taxon>
        <taxon>Tracheophyta</taxon>
        <taxon>Spermatophyta</taxon>
        <taxon>Magnoliopsida</taxon>
        <taxon>eudicotyledons</taxon>
        <taxon>Gunneridae</taxon>
        <taxon>Pentapetalae</taxon>
        <taxon>rosids</taxon>
        <taxon>fabids</taxon>
        <taxon>Malpighiales</taxon>
        <taxon>Rhizophoraceae</taxon>
        <taxon>Rhizophora</taxon>
    </lineage>
</organism>